<sequence>MTPKQLKDWVKNESQRSAINAQLVMRTYMLEKVLQKISESKYNENFVLKGGFLIGSMIGISRRTTMDIDATMREMNLSQDKILRIFQEILETPTKEGMVLEVTKITNINKGDFYAGV</sequence>
<organism evidence="1 2">
    <name type="scientific">Listeria rustica</name>
    <dbReference type="NCBI Taxonomy" id="2713503"/>
    <lineage>
        <taxon>Bacteria</taxon>
        <taxon>Bacillati</taxon>
        <taxon>Bacillota</taxon>
        <taxon>Bacilli</taxon>
        <taxon>Bacillales</taxon>
        <taxon>Listeriaceae</taxon>
        <taxon>Listeria</taxon>
    </lineage>
</organism>
<dbReference type="Pfam" id="PF08843">
    <property type="entry name" value="AbiEii"/>
    <property type="match status" value="1"/>
</dbReference>
<accession>A0A7W1T8R8</accession>
<dbReference type="GO" id="GO:0016740">
    <property type="term" value="F:transferase activity"/>
    <property type="evidence" value="ECO:0007669"/>
    <property type="project" value="UniProtKB-KW"/>
</dbReference>
<dbReference type="Gene3D" id="3.10.450.620">
    <property type="entry name" value="JHP933, nucleotidyltransferase-like core domain"/>
    <property type="match status" value="1"/>
</dbReference>
<dbReference type="InterPro" id="IPR014942">
    <property type="entry name" value="AbiEii"/>
</dbReference>
<dbReference type="Proteomes" id="UP000548787">
    <property type="component" value="Unassembled WGS sequence"/>
</dbReference>
<keyword evidence="2" id="KW-1185">Reference proteome</keyword>
<keyword evidence="1" id="KW-0808">Transferase</keyword>
<name>A0A7W1T8R8_9LIST</name>
<reference evidence="1 2" key="1">
    <citation type="submission" date="2020-08" db="EMBL/GenBank/DDBJ databases">
        <title>Listeria ohnekaius sp. nov. and Listeria portnoyii sp. nov. isolated from non-agricultural and natural environments.</title>
        <authorList>
            <person name="Weller D."/>
            <person name="Belias A.M."/>
            <person name="Liao J."/>
            <person name="Guo S."/>
            <person name="Orsi R.H."/>
            <person name="Wiedmann M."/>
        </authorList>
    </citation>
    <scope>NUCLEOTIDE SEQUENCE [LARGE SCALE GENOMIC DNA]</scope>
    <source>
        <strain evidence="1 2">FSL W9-0585</strain>
    </source>
</reference>
<dbReference type="AlphaFoldDB" id="A0A7W1T8R8"/>
<gene>
    <name evidence="1" type="ORF">HPK16_14125</name>
</gene>
<dbReference type="EMBL" id="JABJVM010000019">
    <property type="protein sequence ID" value="MBA3927471.1"/>
    <property type="molecule type" value="Genomic_DNA"/>
</dbReference>
<evidence type="ECO:0000313" key="2">
    <source>
        <dbReference type="Proteomes" id="UP000548787"/>
    </source>
</evidence>
<protein>
    <submittedName>
        <fullName evidence="1">Nucleotidyl transferase AbiEii/AbiGii toxin family protein</fullName>
    </submittedName>
</protein>
<evidence type="ECO:0000313" key="1">
    <source>
        <dbReference type="EMBL" id="MBA3927471.1"/>
    </source>
</evidence>
<proteinExistence type="predicted"/>
<comment type="caution">
    <text evidence="1">The sequence shown here is derived from an EMBL/GenBank/DDBJ whole genome shotgun (WGS) entry which is preliminary data.</text>
</comment>